<proteinExistence type="predicted"/>
<evidence type="ECO:0000313" key="2">
    <source>
        <dbReference type="Proteomes" id="UP000036367"/>
    </source>
</evidence>
<dbReference type="Proteomes" id="UP000036367">
    <property type="component" value="Unassembled WGS sequence"/>
</dbReference>
<organism evidence="1 2">
    <name type="scientific">Rhodopirellula islandica</name>
    <dbReference type="NCBI Taxonomy" id="595434"/>
    <lineage>
        <taxon>Bacteria</taxon>
        <taxon>Pseudomonadati</taxon>
        <taxon>Planctomycetota</taxon>
        <taxon>Planctomycetia</taxon>
        <taxon>Pirellulales</taxon>
        <taxon>Pirellulaceae</taxon>
        <taxon>Rhodopirellula</taxon>
    </lineage>
</organism>
<dbReference type="EMBL" id="LECT01000038">
    <property type="protein sequence ID" value="KLU03260.1"/>
    <property type="molecule type" value="Genomic_DNA"/>
</dbReference>
<keyword evidence="2" id="KW-1185">Reference proteome</keyword>
<evidence type="ECO:0000313" key="1">
    <source>
        <dbReference type="EMBL" id="KLU03260.1"/>
    </source>
</evidence>
<gene>
    <name evidence="1" type="ORF">RISK_004572</name>
</gene>
<dbReference type="STRING" id="595434.RISK_004572"/>
<name>A0A0J1B8V7_RHOIS</name>
<sequence>MEMPAVGIGCLFGAISWAPRVLLTDKIVLHCMMLGRGALTRSILDFGGWNEGRLPF</sequence>
<comment type="caution">
    <text evidence="1">The sequence shown here is derived from an EMBL/GenBank/DDBJ whole genome shotgun (WGS) entry which is preliminary data.</text>
</comment>
<protein>
    <submittedName>
        <fullName evidence="1">Uncharacterized protein</fullName>
    </submittedName>
</protein>
<accession>A0A0J1B8V7</accession>
<dbReference type="AlphaFoldDB" id="A0A0J1B8V7"/>
<reference evidence="1" key="1">
    <citation type="submission" date="2015-05" db="EMBL/GenBank/DDBJ databases">
        <title>Permanent draft genome of Rhodopirellula islandicus K833.</title>
        <authorList>
            <person name="Kizina J."/>
            <person name="Richter M."/>
            <person name="Glockner F.O."/>
            <person name="Harder J."/>
        </authorList>
    </citation>
    <scope>NUCLEOTIDE SEQUENCE [LARGE SCALE GENOMIC DNA]</scope>
    <source>
        <strain evidence="1">K833</strain>
    </source>
</reference>